<dbReference type="InterPro" id="IPR058925">
    <property type="entry name" value="zf-C2H2_AcuF"/>
</dbReference>
<dbReference type="OrthoDB" id="20872at2759"/>
<comment type="caution">
    <text evidence="4">The sequence shown here is derived from an EMBL/GenBank/DDBJ whole genome shotgun (WGS) entry which is preliminary data.</text>
</comment>
<keyword evidence="5" id="KW-1185">Reference proteome</keyword>
<reference evidence="4 5" key="1">
    <citation type="submission" date="2020-03" db="EMBL/GenBank/DDBJ databases">
        <title>Draft Genome Sequence of Cudoniella acicularis.</title>
        <authorList>
            <person name="Buettner E."/>
            <person name="Kellner H."/>
        </authorList>
    </citation>
    <scope>NUCLEOTIDE SEQUENCE [LARGE SCALE GENOMIC DNA]</scope>
    <source>
        <strain evidence="4 5">DSM 108380</strain>
    </source>
</reference>
<protein>
    <recommendedName>
        <fullName evidence="6">Peptidase S8/S53 domain-containing protein</fullName>
    </recommendedName>
</protein>
<feature type="region of interest" description="Disordered" evidence="1">
    <location>
        <begin position="118"/>
        <end position="146"/>
    </location>
</feature>
<organism evidence="4 5">
    <name type="scientific">Cudoniella acicularis</name>
    <dbReference type="NCBI Taxonomy" id="354080"/>
    <lineage>
        <taxon>Eukaryota</taxon>
        <taxon>Fungi</taxon>
        <taxon>Dikarya</taxon>
        <taxon>Ascomycota</taxon>
        <taxon>Pezizomycotina</taxon>
        <taxon>Leotiomycetes</taxon>
        <taxon>Helotiales</taxon>
        <taxon>Tricladiaceae</taxon>
        <taxon>Cudoniella</taxon>
    </lineage>
</organism>
<evidence type="ECO:0000313" key="5">
    <source>
        <dbReference type="Proteomes" id="UP000566819"/>
    </source>
</evidence>
<accession>A0A8H4QP15</accession>
<name>A0A8H4QP15_9HELO</name>
<evidence type="ECO:0008006" key="6">
    <source>
        <dbReference type="Google" id="ProtNLM"/>
    </source>
</evidence>
<feature type="compositionally biased region" description="Polar residues" evidence="1">
    <location>
        <begin position="118"/>
        <end position="127"/>
    </location>
</feature>
<dbReference type="GO" id="GO:0004252">
    <property type="term" value="F:serine-type endopeptidase activity"/>
    <property type="evidence" value="ECO:0007669"/>
    <property type="project" value="InterPro"/>
</dbReference>
<evidence type="ECO:0000259" key="3">
    <source>
        <dbReference type="Pfam" id="PF26082"/>
    </source>
</evidence>
<proteinExistence type="predicted"/>
<dbReference type="EMBL" id="JAAMPI010002366">
    <property type="protein sequence ID" value="KAF4614364.1"/>
    <property type="molecule type" value="Genomic_DNA"/>
</dbReference>
<dbReference type="GO" id="GO:0006508">
    <property type="term" value="P:proteolysis"/>
    <property type="evidence" value="ECO:0007669"/>
    <property type="project" value="InterPro"/>
</dbReference>
<dbReference type="Pfam" id="PF26082">
    <property type="entry name" value="zf-C2H2_AcuF"/>
    <property type="match status" value="1"/>
</dbReference>
<dbReference type="Proteomes" id="UP000566819">
    <property type="component" value="Unassembled WGS sequence"/>
</dbReference>
<dbReference type="SUPFAM" id="SSF52743">
    <property type="entry name" value="Subtilisin-like"/>
    <property type="match status" value="1"/>
</dbReference>
<dbReference type="AlphaFoldDB" id="A0A8H4QP15"/>
<feature type="domain" description="Peptidase S8/S53" evidence="2">
    <location>
        <begin position="623"/>
        <end position="824"/>
    </location>
</feature>
<feature type="region of interest" description="Disordered" evidence="1">
    <location>
        <begin position="267"/>
        <end position="314"/>
    </location>
</feature>
<sequence length="871" mass="96696">MNSEEIKAEAALEMKSLDSESPDMVAVSRIIASATRDCIALFDKMSEEKGWAQDQLTRFNVWANNIGVFAHGHASLDYRLRDAPDILDLMMQQVGVLRANLEALSQPAELHTELSEIENTTDSQGVSVGTCPDSPPSDVSSLISGSDSGLPDFDSSLVVEETITRLYRLAAAIRKSGSHYRDLRAEKYIEVEYLEDGTSVNLTERFLEDFAMRVIPHRVPGRVDLVSGRRQPIAELWLQERLARTIAQRRNRFLYWRKHQEKLEKSSWVPQPLTKRQQPASGAGSQAESNRKSVSKPAEEFQEKSIGGTEDTRHTPIDKVAFPRFAASKKSSNTSTVSFIWKNVDEIPGPPQIDSAETHFTCPLCFILCEAKESHGKYWTQHIFRDLKPYICLFKDCQSPNALFGSFREWIEHMLEDRKASEWLCASAAHPTAQIFSSEKDFKEHLTTEHGKSLSEPQLARLARRSMRPAFRLFDDCPLCDFVHSPSDVSEREAQDILQRHIAEHLQALSLLSLPNMIDDGFTYASSEDLSGTAGERSSLDLDALSSHSELPISDVGVNRELRETVVGEEHDLDELKVSESSDFKSNEISKQQEVEWISHVTEFSKFMSRIPQEHRENIPPIRIAIIDDGLDASLEILHEQTAVGKSFCSYASSSDPTKPWYAPSGKHGTLMADLICQLCPSRRLYVARLDESSSRQITTESAAEAGPLGFAVKWAVSQKVDIICMGWTIEASSANSEGLSMLRSAIAQAKDCEILMFCATSDQGTISGENSYPSAWGNSIRIGAADAFGDRCTWVPDQFDYLLPGKEIPFKWQESGGVSSGSSLATALAVGLGGLLLYCDRVVNGGGLAKLPVDDRHGTPIQKPGRDLDK</sequence>
<evidence type="ECO:0000313" key="4">
    <source>
        <dbReference type="EMBL" id="KAF4614364.1"/>
    </source>
</evidence>
<feature type="compositionally biased region" description="Polar residues" evidence="1">
    <location>
        <begin position="274"/>
        <end position="288"/>
    </location>
</feature>
<dbReference type="PANTHER" id="PTHR35391">
    <property type="entry name" value="C2H2-TYPE DOMAIN-CONTAINING PROTEIN-RELATED"/>
    <property type="match status" value="1"/>
</dbReference>
<dbReference type="PANTHER" id="PTHR35391:SF7">
    <property type="entry name" value="C2H2-TYPE DOMAIN-CONTAINING PROTEIN"/>
    <property type="match status" value="1"/>
</dbReference>
<dbReference type="InterPro" id="IPR036852">
    <property type="entry name" value="Peptidase_S8/S53_dom_sf"/>
</dbReference>
<feature type="domain" description="Oxidoreductase acuF-like C2H2 type zinc-finger" evidence="3">
    <location>
        <begin position="358"/>
        <end position="387"/>
    </location>
</feature>
<evidence type="ECO:0000256" key="1">
    <source>
        <dbReference type="SAM" id="MobiDB-lite"/>
    </source>
</evidence>
<dbReference type="Gene3D" id="3.40.50.200">
    <property type="entry name" value="Peptidase S8/S53 domain"/>
    <property type="match status" value="1"/>
</dbReference>
<evidence type="ECO:0000259" key="2">
    <source>
        <dbReference type="Pfam" id="PF00082"/>
    </source>
</evidence>
<gene>
    <name evidence="4" type="ORF">G7Y89_g15373</name>
</gene>
<dbReference type="Pfam" id="PF00082">
    <property type="entry name" value="Peptidase_S8"/>
    <property type="match status" value="1"/>
</dbReference>
<feature type="compositionally biased region" description="Low complexity" evidence="1">
    <location>
        <begin position="136"/>
        <end position="146"/>
    </location>
</feature>
<dbReference type="InterPro" id="IPR000209">
    <property type="entry name" value="Peptidase_S8/S53_dom"/>
</dbReference>